<organism evidence="1 2">
    <name type="scientific">Pleurodeles waltl</name>
    <name type="common">Iberian ribbed newt</name>
    <dbReference type="NCBI Taxonomy" id="8319"/>
    <lineage>
        <taxon>Eukaryota</taxon>
        <taxon>Metazoa</taxon>
        <taxon>Chordata</taxon>
        <taxon>Craniata</taxon>
        <taxon>Vertebrata</taxon>
        <taxon>Euteleostomi</taxon>
        <taxon>Amphibia</taxon>
        <taxon>Batrachia</taxon>
        <taxon>Caudata</taxon>
        <taxon>Salamandroidea</taxon>
        <taxon>Salamandridae</taxon>
        <taxon>Pleurodelinae</taxon>
        <taxon>Pleurodeles</taxon>
    </lineage>
</organism>
<protein>
    <submittedName>
        <fullName evidence="1">Uncharacterized protein</fullName>
    </submittedName>
</protein>
<evidence type="ECO:0000313" key="1">
    <source>
        <dbReference type="EMBL" id="KAJ1163826.1"/>
    </source>
</evidence>
<accession>A0AAV7SIH8</accession>
<gene>
    <name evidence="1" type="ORF">NDU88_004278</name>
</gene>
<name>A0AAV7SIH8_PLEWA</name>
<dbReference type="EMBL" id="JANPWB010000008">
    <property type="protein sequence ID" value="KAJ1163826.1"/>
    <property type="molecule type" value="Genomic_DNA"/>
</dbReference>
<keyword evidence="2" id="KW-1185">Reference proteome</keyword>
<proteinExistence type="predicted"/>
<dbReference type="Proteomes" id="UP001066276">
    <property type="component" value="Chromosome 4_2"/>
</dbReference>
<dbReference type="AlphaFoldDB" id="A0AAV7SIH8"/>
<sequence>MAAGNVNEEVQVMCVLDEGQMLYVGQMCDRLDYMVHGVPLSVIPLQVSTHQKEGLWCAIDKDVRTLGVHSRQSTNCRKRWEDLRRWAQKTAEGQLGMASQQGRGARRSLTPLIACILAVAYPELDGRLRAAEQQGEYSVCDIHHFLPGMGFGCMVLASECPNMAV</sequence>
<comment type="caution">
    <text evidence="1">The sequence shown here is derived from an EMBL/GenBank/DDBJ whole genome shotgun (WGS) entry which is preliminary data.</text>
</comment>
<reference evidence="1" key="1">
    <citation type="journal article" date="2022" name="bioRxiv">
        <title>Sequencing and chromosome-scale assembly of the giantPleurodeles waltlgenome.</title>
        <authorList>
            <person name="Brown T."/>
            <person name="Elewa A."/>
            <person name="Iarovenko S."/>
            <person name="Subramanian E."/>
            <person name="Araus A.J."/>
            <person name="Petzold A."/>
            <person name="Susuki M."/>
            <person name="Suzuki K.-i.T."/>
            <person name="Hayashi T."/>
            <person name="Toyoda A."/>
            <person name="Oliveira C."/>
            <person name="Osipova E."/>
            <person name="Leigh N.D."/>
            <person name="Simon A."/>
            <person name="Yun M.H."/>
        </authorList>
    </citation>
    <scope>NUCLEOTIDE SEQUENCE</scope>
    <source>
        <strain evidence="1">20211129_DDA</strain>
        <tissue evidence="1">Liver</tissue>
    </source>
</reference>
<evidence type="ECO:0000313" key="2">
    <source>
        <dbReference type="Proteomes" id="UP001066276"/>
    </source>
</evidence>